<accession>A0A0B5BEI9</accession>
<keyword evidence="1" id="KW-1133">Transmembrane helix</keyword>
<evidence type="ECO:0000313" key="2">
    <source>
        <dbReference type="EMBL" id="AJE04857.1"/>
    </source>
</evidence>
<evidence type="ECO:0000256" key="1">
    <source>
        <dbReference type="SAM" id="Phobius"/>
    </source>
</evidence>
<dbReference type="KEGG" id="gpi:GPICK_07825"/>
<reference evidence="2 3" key="1">
    <citation type="journal article" date="2015" name="Genome Announc.">
        <title>Complete Genome of Geobacter pickeringii G13T, a Metal-Reducing Isolate from Sedimentary Kaolin Deposits.</title>
        <authorList>
            <person name="Badalamenti J.P."/>
            <person name="Bond D.R."/>
        </authorList>
    </citation>
    <scope>NUCLEOTIDE SEQUENCE [LARGE SCALE GENOMIC DNA]</scope>
    <source>
        <strain evidence="2 3">G13</strain>
    </source>
</reference>
<dbReference type="Proteomes" id="UP000057609">
    <property type="component" value="Chromosome"/>
</dbReference>
<name>A0A0B5BEI9_9BACT</name>
<dbReference type="AlphaFoldDB" id="A0A0B5BEI9"/>
<evidence type="ECO:0008006" key="4">
    <source>
        <dbReference type="Google" id="ProtNLM"/>
    </source>
</evidence>
<keyword evidence="1" id="KW-0472">Membrane</keyword>
<feature type="transmembrane region" description="Helical" evidence="1">
    <location>
        <begin position="25"/>
        <end position="44"/>
    </location>
</feature>
<evidence type="ECO:0000313" key="3">
    <source>
        <dbReference type="Proteomes" id="UP000057609"/>
    </source>
</evidence>
<dbReference type="EMBL" id="CP009788">
    <property type="protein sequence ID" value="AJE04857.1"/>
    <property type="molecule type" value="Genomic_DNA"/>
</dbReference>
<proteinExistence type="predicted"/>
<keyword evidence="1" id="KW-0812">Transmembrane</keyword>
<gene>
    <name evidence="2" type="ORF">GPICK_07825</name>
</gene>
<protein>
    <recommendedName>
        <fullName evidence="4">Glycine zipper domain-containing protein</fullName>
    </recommendedName>
</protein>
<sequence length="120" mass="12113">MIAVMLAVTAVPSHAEEGGFEGIFRNALYGGLAGALVGGALLAFTHRPADHLDYLGYGAAGGILAGAAYGTVRAATALAEVENGSVKIAMPTIVPDYVPARGSRTEGGVIISAQVLRGKF</sequence>
<organism evidence="2 3">
    <name type="scientific">Geobacter pickeringii</name>
    <dbReference type="NCBI Taxonomy" id="345632"/>
    <lineage>
        <taxon>Bacteria</taxon>
        <taxon>Pseudomonadati</taxon>
        <taxon>Thermodesulfobacteriota</taxon>
        <taxon>Desulfuromonadia</taxon>
        <taxon>Geobacterales</taxon>
        <taxon>Geobacteraceae</taxon>
        <taxon>Geobacter</taxon>
    </lineage>
</organism>
<keyword evidence="3" id="KW-1185">Reference proteome</keyword>
<dbReference type="HOGENOM" id="CLU_1967385_0_0_7"/>